<reference evidence="2" key="2">
    <citation type="submission" date="2020-09" db="EMBL/GenBank/DDBJ databases">
        <authorList>
            <person name="Sun Q."/>
            <person name="Ohkuma M."/>
        </authorList>
    </citation>
    <scope>NUCLEOTIDE SEQUENCE</scope>
    <source>
        <strain evidence="2">JCM 3313</strain>
    </source>
</reference>
<organism evidence="2 3">
    <name type="scientific">Saccharothrix coeruleofusca</name>
    <dbReference type="NCBI Taxonomy" id="33919"/>
    <lineage>
        <taxon>Bacteria</taxon>
        <taxon>Bacillati</taxon>
        <taxon>Actinomycetota</taxon>
        <taxon>Actinomycetes</taxon>
        <taxon>Pseudonocardiales</taxon>
        <taxon>Pseudonocardiaceae</taxon>
        <taxon>Saccharothrix</taxon>
    </lineage>
</organism>
<dbReference type="Proteomes" id="UP000639606">
    <property type="component" value="Unassembled WGS sequence"/>
</dbReference>
<sequence length="83" mass="7756">MAPRLTTASAVPALPGGQAERVLGGGAHRGEAPTGASPPTIDEGGQPATGTGGAAGFNSPASWQGSIVDPTAPTAGGASRPPG</sequence>
<evidence type="ECO:0000313" key="3">
    <source>
        <dbReference type="Proteomes" id="UP000639606"/>
    </source>
</evidence>
<protein>
    <submittedName>
        <fullName evidence="2">Uncharacterized protein</fullName>
    </submittedName>
</protein>
<gene>
    <name evidence="2" type="ORF">GCM10010185_51420</name>
</gene>
<evidence type="ECO:0000256" key="1">
    <source>
        <dbReference type="SAM" id="MobiDB-lite"/>
    </source>
</evidence>
<comment type="caution">
    <text evidence="2">The sequence shown here is derived from an EMBL/GenBank/DDBJ whole genome shotgun (WGS) entry which is preliminary data.</text>
</comment>
<name>A0A918AUA6_9PSEU</name>
<dbReference type="AlphaFoldDB" id="A0A918AUA6"/>
<accession>A0A918AUA6</accession>
<reference evidence="2" key="1">
    <citation type="journal article" date="2014" name="Int. J. Syst. Evol. Microbiol.">
        <title>Complete genome sequence of Corynebacterium casei LMG S-19264T (=DSM 44701T), isolated from a smear-ripened cheese.</title>
        <authorList>
            <consortium name="US DOE Joint Genome Institute (JGI-PGF)"/>
            <person name="Walter F."/>
            <person name="Albersmeier A."/>
            <person name="Kalinowski J."/>
            <person name="Ruckert C."/>
        </authorList>
    </citation>
    <scope>NUCLEOTIDE SEQUENCE</scope>
    <source>
        <strain evidence="2">JCM 3313</strain>
    </source>
</reference>
<dbReference type="RefSeq" id="WP_189225876.1">
    <property type="nucleotide sequence ID" value="NZ_BMRG01000012.1"/>
</dbReference>
<feature type="region of interest" description="Disordered" evidence="1">
    <location>
        <begin position="1"/>
        <end position="83"/>
    </location>
</feature>
<dbReference type="EMBL" id="BMRG01000012">
    <property type="protein sequence ID" value="GGP71843.1"/>
    <property type="molecule type" value="Genomic_DNA"/>
</dbReference>
<keyword evidence="3" id="KW-1185">Reference proteome</keyword>
<proteinExistence type="predicted"/>
<evidence type="ECO:0000313" key="2">
    <source>
        <dbReference type="EMBL" id="GGP71843.1"/>
    </source>
</evidence>